<dbReference type="Proteomes" id="UP000692954">
    <property type="component" value="Unassembled WGS sequence"/>
</dbReference>
<dbReference type="Pfam" id="PF01650">
    <property type="entry name" value="Peptidase_C13"/>
    <property type="match status" value="1"/>
</dbReference>
<comment type="similarity">
    <text evidence="1">Belongs to the peptidase C13 family.</text>
</comment>
<dbReference type="InterPro" id="IPR001096">
    <property type="entry name" value="Peptidase_C13"/>
</dbReference>
<dbReference type="GO" id="GO:0008233">
    <property type="term" value="F:peptidase activity"/>
    <property type="evidence" value="ECO:0007669"/>
    <property type="project" value="InterPro"/>
</dbReference>
<name>A0A8S1N670_9CILI</name>
<evidence type="ECO:0000313" key="2">
    <source>
        <dbReference type="EMBL" id="CAD8087512.1"/>
    </source>
</evidence>
<dbReference type="GO" id="GO:0006508">
    <property type="term" value="P:proteolysis"/>
    <property type="evidence" value="ECO:0007669"/>
    <property type="project" value="InterPro"/>
</dbReference>
<protein>
    <submittedName>
        <fullName evidence="2">Uncharacterized protein</fullName>
    </submittedName>
</protein>
<gene>
    <name evidence="2" type="ORF">PSON_ATCC_30995.1.T0510218</name>
</gene>
<keyword evidence="3" id="KW-1185">Reference proteome</keyword>
<dbReference type="EMBL" id="CAJJDN010000051">
    <property type="protein sequence ID" value="CAD8087512.1"/>
    <property type="molecule type" value="Genomic_DNA"/>
</dbReference>
<dbReference type="AlphaFoldDB" id="A0A8S1N670"/>
<comment type="caution">
    <text evidence="2">The sequence shown here is derived from an EMBL/GenBank/DDBJ whole genome shotgun (WGS) entry which is preliminary data.</text>
</comment>
<reference evidence="2" key="1">
    <citation type="submission" date="2021-01" db="EMBL/GenBank/DDBJ databases">
        <authorList>
            <consortium name="Genoscope - CEA"/>
            <person name="William W."/>
        </authorList>
    </citation>
    <scope>NUCLEOTIDE SEQUENCE</scope>
</reference>
<proteinExistence type="inferred from homology"/>
<evidence type="ECO:0000256" key="1">
    <source>
        <dbReference type="ARBA" id="ARBA00009941"/>
    </source>
</evidence>
<evidence type="ECO:0000313" key="3">
    <source>
        <dbReference type="Proteomes" id="UP000692954"/>
    </source>
</evidence>
<organism evidence="2 3">
    <name type="scientific">Paramecium sonneborni</name>
    <dbReference type="NCBI Taxonomy" id="65129"/>
    <lineage>
        <taxon>Eukaryota</taxon>
        <taxon>Sar</taxon>
        <taxon>Alveolata</taxon>
        <taxon>Ciliophora</taxon>
        <taxon>Intramacronucleata</taxon>
        <taxon>Oligohymenophorea</taxon>
        <taxon>Peniculida</taxon>
        <taxon>Parameciidae</taxon>
        <taxon>Paramecium</taxon>
    </lineage>
</organism>
<accession>A0A8S1N670</accession>
<sequence length="110" mass="13174">MPFIQKIIRNGYSPENVNCFTHNDIAQNRQNIQRSITQLNKEEFSANIYEGYVIDYSKSDINPKNFLNVSDFDKFINIQCFYQRVLLGTNNIEKRKIYLKNTFQYLMKIF</sequence>